<dbReference type="EMBL" id="BAABCJ010000001">
    <property type="protein sequence ID" value="GAA3699943.1"/>
    <property type="molecule type" value="Genomic_DNA"/>
</dbReference>
<organism evidence="4 5">
    <name type="scientific">Zhihengliuella alba</name>
    <dbReference type="NCBI Taxonomy" id="547018"/>
    <lineage>
        <taxon>Bacteria</taxon>
        <taxon>Bacillati</taxon>
        <taxon>Actinomycetota</taxon>
        <taxon>Actinomycetes</taxon>
        <taxon>Micrococcales</taxon>
        <taxon>Micrococcaceae</taxon>
        <taxon>Zhihengliuella</taxon>
    </lineage>
</organism>
<dbReference type="Proteomes" id="UP001501536">
    <property type="component" value="Unassembled WGS sequence"/>
</dbReference>
<dbReference type="Pfam" id="PF00296">
    <property type="entry name" value="Bac_luciferase"/>
    <property type="match status" value="1"/>
</dbReference>
<evidence type="ECO:0000256" key="1">
    <source>
        <dbReference type="ARBA" id="ARBA00023002"/>
    </source>
</evidence>
<dbReference type="Gene3D" id="3.20.20.30">
    <property type="entry name" value="Luciferase-like domain"/>
    <property type="match status" value="1"/>
</dbReference>
<dbReference type="SUPFAM" id="SSF51679">
    <property type="entry name" value="Bacterial luciferase-like"/>
    <property type="match status" value="1"/>
</dbReference>
<protein>
    <submittedName>
        <fullName evidence="4">LLM class flavin-dependent oxidoreductase</fullName>
    </submittedName>
</protein>
<gene>
    <name evidence="4" type="ORF">GCM10022377_11300</name>
</gene>
<dbReference type="InterPro" id="IPR011251">
    <property type="entry name" value="Luciferase-like_dom"/>
</dbReference>
<proteinExistence type="predicted"/>
<dbReference type="RefSeq" id="WP_344881152.1">
    <property type="nucleotide sequence ID" value="NZ_BAABCJ010000001.1"/>
</dbReference>
<dbReference type="PANTHER" id="PTHR30137">
    <property type="entry name" value="LUCIFERASE-LIKE MONOOXYGENASE"/>
    <property type="match status" value="1"/>
</dbReference>
<keyword evidence="1" id="KW-0560">Oxidoreductase</keyword>
<reference evidence="5" key="1">
    <citation type="journal article" date="2019" name="Int. J. Syst. Evol. Microbiol.">
        <title>The Global Catalogue of Microorganisms (GCM) 10K type strain sequencing project: providing services to taxonomists for standard genome sequencing and annotation.</title>
        <authorList>
            <consortium name="The Broad Institute Genomics Platform"/>
            <consortium name="The Broad Institute Genome Sequencing Center for Infectious Disease"/>
            <person name="Wu L."/>
            <person name="Ma J."/>
        </authorList>
    </citation>
    <scope>NUCLEOTIDE SEQUENCE [LARGE SCALE GENOMIC DNA]</scope>
    <source>
        <strain evidence="5">JCM 16961</strain>
    </source>
</reference>
<name>A0ABP7D6E1_9MICC</name>
<evidence type="ECO:0000259" key="3">
    <source>
        <dbReference type="Pfam" id="PF00296"/>
    </source>
</evidence>
<dbReference type="NCBIfam" id="TIGR03858">
    <property type="entry name" value="LLM_2I7G"/>
    <property type="match status" value="1"/>
</dbReference>
<dbReference type="InterPro" id="IPR022290">
    <property type="entry name" value="LLM_Atu2307-like"/>
</dbReference>
<accession>A0ABP7D6E1</accession>
<feature type="domain" description="Luciferase-like" evidence="3">
    <location>
        <begin position="22"/>
        <end position="303"/>
    </location>
</feature>
<keyword evidence="2" id="KW-0503">Monooxygenase</keyword>
<dbReference type="InterPro" id="IPR036661">
    <property type="entry name" value="Luciferase-like_sf"/>
</dbReference>
<sequence length="344" mass="37687">MDSVLELGVETFGDVNVEAETEGHAHARVLRDVVEEGVLADQAGLDFFGVGEHHRADYAVSAPEVVLAAVAARTERLRLGSAVTVLSSDDPVRVYQRFATLDGISGGRAEMILGRGSFIESFPLFGYDLHDYEVLFDEKLDLMRRLLREEPVTWAGRTRSRLTGQDVHPRTEGGLPAWVGVGGSPESAVRAARRELPMMLAIIGGDPLMFKQFADIYRNALEEFGHGPRPVGAHLHGFVAETDEQAKELLWPHYYAQMSKMGRERGWRGYGRGQFEASAGPEGNLAVGSPETVARKIARVARHLGLARMDLKLSNGTLPHGEIARSIELLGTRVAPLVRDMLAD</sequence>
<evidence type="ECO:0000256" key="2">
    <source>
        <dbReference type="ARBA" id="ARBA00023033"/>
    </source>
</evidence>
<evidence type="ECO:0000313" key="4">
    <source>
        <dbReference type="EMBL" id="GAA3699943.1"/>
    </source>
</evidence>
<comment type="caution">
    <text evidence="4">The sequence shown here is derived from an EMBL/GenBank/DDBJ whole genome shotgun (WGS) entry which is preliminary data.</text>
</comment>
<evidence type="ECO:0000313" key="5">
    <source>
        <dbReference type="Proteomes" id="UP001501536"/>
    </source>
</evidence>
<keyword evidence="5" id="KW-1185">Reference proteome</keyword>
<dbReference type="PANTHER" id="PTHR30137:SF8">
    <property type="entry name" value="BLR5498 PROTEIN"/>
    <property type="match status" value="1"/>
</dbReference>
<dbReference type="InterPro" id="IPR050766">
    <property type="entry name" value="Bact_Lucif_Oxidored"/>
</dbReference>